<organism evidence="10 11">
    <name type="scientific">Coniella lustricola</name>
    <dbReference type="NCBI Taxonomy" id="2025994"/>
    <lineage>
        <taxon>Eukaryota</taxon>
        <taxon>Fungi</taxon>
        <taxon>Dikarya</taxon>
        <taxon>Ascomycota</taxon>
        <taxon>Pezizomycotina</taxon>
        <taxon>Sordariomycetes</taxon>
        <taxon>Sordariomycetidae</taxon>
        <taxon>Diaporthales</taxon>
        <taxon>Schizoparmaceae</taxon>
        <taxon>Coniella</taxon>
    </lineage>
</organism>
<evidence type="ECO:0000256" key="1">
    <source>
        <dbReference type="ARBA" id="ARBA00002154"/>
    </source>
</evidence>
<feature type="non-terminal residue" evidence="10">
    <location>
        <position position="68"/>
    </location>
</feature>
<dbReference type="OrthoDB" id="10034655at2759"/>
<evidence type="ECO:0000256" key="2">
    <source>
        <dbReference type="ARBA" id="ARBA00004614"/>
    </source>
</evidence>
<dbReference type="GO" id="GO:0000139">
    <property type="term" value="C:Golgi membrane"/>
    <property type="evidence" value="ECO:0007669"/>
    <property type="project" value="UniProtKB-SubCell"/>
</dbReference>
<feature type="signal peptide" evidence="9">
    <location>
        <begin position="1"/>
        <end position="22"/>
    </location>
</feature>
<dbReference type="FunCoup" id="A0A2T3A5E9">
    <property type="interactions" value="185"/>
</dbReference>
<keyword evidence="4" id="KW-0812">Transmembrane</keyword>
<evidence type="ECO:0000256" key="7">
    <source>
        <dbReference type="ARBA" id="ARBA00023034"/>
    </source>
</evidence>
<sequence>QTALFNFQSLLLVVLLLICTSAYVHDMMPSLIDKRKDTVPVSFFWKFARVGERLSPYVSICCVAMAVS</sequence>
<protein>
    <recommendedName>
        <fullName evidence="9">Protein kish</fullName>
    </recommendedName>
</protein>
<comment type="similarity">
    <text evidence="3 9">Belongs to the KISH family.</text>
</comment>
<dbReference type="EMBL" id="KZ678463">
    <property type="protein sequence ID" value="PSR83230.1"/>
    <property type="molecule type" value="Genomic_DNA"/>
</dbReference>
<dbReference type="Pfam" id="PF06842">
    <property type="entry name" value="DUF1242"/>
    <property type="match status" value="1"/>
</dbReference>
<evidence type="ECO:0000313" key="11">
    <source>
        <dbReference type="Proteomes" id="UP000241462"/>
    </source>
</evidence>
<evidence type="ECO:0000256" key="5">
    <source>
        <dbReference type="ARBA" id="ARBA00022729"/>
    </source>
</evidence>
<keyword evidence="5 9" id="KW-0732">Signal</keyword>
<proteinExistence type="inferred from homology"/>
<comment type="function">
    <text evidence="1 9">Involved in the early part of the secretory pathway.</text>
</comment>
<evidence type="ECO:0000256" key="9">
    <source>
        <dbReference type="RuleBase" id="RU910717"/>
    </source>
</evidence>
<comment type="subcellular location">
    <subcellularLocation>
        <location evidence="2 9">Golgi apparatus membrane</location>
        <topology evidence="2 9">Single-pass type I membrane protein</topology>
    </subcellularLocation>
</comment>
<evidence type="ECO:0000256" key="6">
    <source>
        <dbReference type="ARBA" id="ARBA00022989"/>
    </source>
</evidence>
<dbReference type="InterPro" id="IPR009653">
    <property type="entry name" value="Ksh1"/>
</dbReference>
<evidence type="ECO:0000313" key="10">
    <source>
        <dbReference type="EMBL" id="PSR83230.1"/>
    </source>
</evidence>
<keyword evidence="8" id="KW-0472">Membrane</keyword>
<feature type="chain" id="PRO_5015368369" description="Protein kish" evidence="9">
    <location>
        <begin position="23"/>
        <end position="68"/>
    </location>
</feature>
<keyword evidence="11" id="KW-1185">Reference proteome</keyword>
<reference evidence="10 11" key="1">
    <citation type="journal article" date="2018" name="Mycol. Prog.">
        <title>Coniella lustricola, a new species from submerged detritus.</title>
        <authorList>
            <person name="Raudabaugh D.B."/>
            <person name="Iturriaga T."/>
            <person name="Carver A."/>
            <person name="Mondo S."/>
            <person name="Pangilinan J."/>
            <person name="Lipzen A."/>
            <person name="He G."/>
            <person name="Amirebrahimi M."/>
            <person name="Grigoriev I.V."/>
            <person name="Miller A.N."/>
        </authorList>
    </citation>
    <scope>NUCLEOTIDE SEQUENCE [LARGE SCALE GENOMIC DNA]</scope>
    <source>
        <strain evidence="10 11">B22-T-1</strain>
    </source>
</reference>
<evidence type="ECO:0000256" key="4">
    <source>
        <dbReference type="ARBA" id="ARBA00022692"/>
    </source>
</evidence>
<name>A0A2T3A5E9_9PEZI</name>
<feature type="non-terminal residue" evidence="10">
    <location>
        <position position="1"/>
    </location>
</feature>
<dbReference type="Proteomes" id="UP000241462">
    <property type="component" value="Unassembled WGS sequence"/>
</dbReference>
<keyword evidence="6" id="KW-1133">Transmembrane helix</keyword>
<evidence type="ECO:0000256" key="3">
    <source>
        <dbReference type="ARBA" id="ARBA00008961"/>
    </source>
</evidence>
<dbReference type="STRING" id="2025994.A0A2T3A5E9"/>
<evidence type="ECO:0000256" key="8">
    <source>
        <dbReference type="ARBA" id="ARBA00023136"/>
    </source>
</evidence>
<dbReference type="PANTHER" id="PTHR13229">
    <property type="entry name" value="PROTEIN KISH-A"/>
    <property type="match status" value="1"/>
</dbReference>
<dbReference type="AlphaFoldDB" id="A0A2T3A5E9"/>
<dbReference type="InterPro" id="IPR051523">
    <property type="entry name" value="KISH_domain"/>
</dbReference>
<gene>
    <name evidence="10" type="ORF">BD289DRAFT_353039</name>
</gene>
<accession>A0A2T3A5E9</accession>
<keyword evidence="7 9" id="KW-0333">Golgi apparatus</keyword>
<dbReference type="InParanoid" id="A0A2T3A5E9"/>